<keyword evidence="2" id="KW-1185">Reference proteome</keyword>
<comment type="caution">
    <text evidence="1">The sequence shown here is derived from an EMBL/GenBank/DDBJ whole genome shotgun (WGS) entry which is preliminary data.</text>
</comment>
<proteinExistence type="predicted"/>
<protein>
    <submittedName>
        <fullName evidence="1">Uncharacterized protein</fullName>
    </submittedName>
</protein>
<sequence>MNFENLTFEKLSSDAERFHIVGNNSYLETYPEFLKYFESIDRIEKHHLIISSHFVYGWMPTIIHINTKEINKVLTLLNAVKAGHILGLEELEILKYCINKSMVGLSKLLHFINPEDYAIWDSRIYRYITGKKSQYGIDKAENYSKYLSEIREISKHQGYPDLHLIIERHFGYPLTSMRAIEILIFETERMRKG</sequence>
<evidence type="ECO:0000313" key="2">
    <source>
        <dbReference type="Proteomes" id="UP000032900"/>
    </source>
</evidence>
<gene>
    <name evidence="1" type="ORF">JCM15548_14631</name>
</gene>
<reference evidence="1 2" key="1">
    <citation type="journal article" date="2015" name="Microbes Environ.">
        <title>Distribution and evolution of nitrogen fixation genes in the phylum bacteroidetes.</title>
        <authorList>
            <person name="Inoue J."/>
            <person name="Oshima K."/>
            <person name="Suda W."/>
            <person name="Sakamoto M."/>
            <person name="Iino T."/>
            <person name="Noda S."/>
            <person name="Hongoh Y."/>
            <person name="Hattori M."/>
            <person name="Ohkuma M."/>
        </authorList>
    </citation>
    <scope>NUCLEOTIDE SEQUENCE [LARGE SCALE GENOMIC DNA]</scope>
    <source>
        <strain evidence="1">JCM 15548</strain>
    </source>
</reference>
<dbReference type="OrthoDB" id="9182769at2"/>
<dbReference type="RefSeq" id="WP_062128836.1">
    <property type="nucleotide sequence ID" value="NZ_BAZW01000099.1"/>
</dbReference>
<evidence type="ECO:0000313" key="1">
    <source>
        <dbReference type="EMBL" id="GAO27780.1"/>
    </source>
</evidence>
<dbReference type="Proteomes" id="UP000032900">
    <property type="component" value="Unassembled WGS sequence"/>
</dbReference>
<dbReference type="EMBL" id="BAZW01000099">
    <property type="protein sequence ID" value="GAO27780.1"/>
    <property type="molecule type" value="Genomic_DNA"/>
</dbReference>
<name>A0A0E9LSE4_9BACT</name>
<accession>A0A0E9LSE4</accession>
<organism evidence="1 2">
    <name type="scientific">Geofilum rubicundum JCM 15548</name>
    <dbReference type="NCBI Taxonomy" id="1236989"/>
    <lineage>
        <taxon>Bacteria</taxon>
        <taxon>Pseudomonadati</taxon>
        <taxon>Bacteroidota</taxon>
        <taxon>Bacteroidia</taxon>
        <taxon>Marinilabiliales</taxon>
        <taxon>Marinilabiliaceae</taxon>
        <taxon>Geofilum</taxon>
    </lineage>
</organism>
<dbReference type="AlphaFoldDB" id="A0A0E9LSE4"/>